<sequence length="460" mass="51503">MASRHRQSTAGPSSQRRNLPIVEFPSYEPPTRPPNNAAQRALNDLHREHSLTKLKKHYVDANDAITSTAGIVNDYLYEREESQRKRKARRANQGLEEDNEGAEELEQLRQKVDRMTQRMEESVRKIIDGQAFVDNLEDSLQYLRQNAVNLTQQQSQTQETQRSQRRRQRRGEGSGSEDEDESPGPTPLNGEGVEITGPSVMLENRLQASKDKYQALSHRTRYAQHNSYIGFRRVVHDAQNPGEDAPPLPHPSTWFTESGSPAPGITSRDRRAGAGAEDDSDDDIAIARERISTKCPLTLQEFKDPVTSEKCPHTFEKTAILDMIRQSTNKLGVGPRAGEKAVHCPVPGCNEMLTTPDLKPDPLLVRKIRRIQQSRNAPSDEEDDDDERDTNTSSSHNQRLGSTMRHAQSLLSSPAATRPGGRGQGRSRGTRDSHFEAQQPFMSSVVVDLGGSDSDEEMEE</sequence>
<dbReference type="GO" id="GO:0016925">
    <property type="term" value="P:protein sumoylation"/>
    <property type="evidence" value="ECO:0007669"/>
    <property type="project" value="UniProtKB-UniPathway"/>
</dbReference>
<comment type="subcellular location">
    <subcellularLocation>
        <location evidence="1">Nucleus</location>
    </subcellularLocation>
</comment>
<evidence type="ECO:0000256" key="6">
    <source>
        <dbReference type="ARBA" id="ARBA00022771"/>
    </source>
</evidence>
<name>A0A8E2JPM0_9PEZI</name>
<evidence type="ECO:0000313" key="14">
    <source>
        <dbReference type="Proteomes" id="UP000250140"/>
    </source>
</evidence>
<dbReference type="PANTHER" id="PTHR21330:SF1">
    <property type="entry name" value="E3 SUMO-PROTEIN LIGASE NSE2"/>
    <property type="match status" value="1"/>
</dbReference>
<feature type="region of interest" description="Disordered" evidence="11">
    <location>
        <begin position="1"/>
        <end position="48"/>
    </location>
</feature>
<evidence type="ECO:0000256" key="11">
    <source>
        <dbReference type="SAM" id="MobiDB-lite"/>
    </source>
</evidence>
<feature type="region of interest" description="Disordered" evidence="11">
    <location>
        <begin position="80"/>
        <end position="104"/>
    </location>
</feature>
<evidence type="ECO:0000256" key="7">
    <source>
        <dbReference type="ARBA" id="ARBA00022786"/>
    </source>
</evidence>
<feature type="region of interest" description="Disordered" evidence="11">
    <location>
        <begin position="369"/>
        <end position="460"/>
    </location>
</feature>
<dbReference type="PROSITE" id="PS51044">
    <property type="entry name" value="ZF_SP_RING"/>
    <property type="match status" value="1"/>
</dbReference>
<feature type="compositionally biased region" description="Acidic residues" evidence="11">
    <location>
        <begin position="379"/>
        <end position="388"/>
    </location>
</feature>
<evidence type="ECO:0000256" key="10">
    <source>
        <dbReference type="PROSITE-ProRule" id="PRU00452"/>
    </source>
</evidence>
<dbReference type="InterPro" id="IPR004181">
    <property type="entry name" value="Znf_MIZ"/>
</dbReference>
<feature type="region of interest" description="Disordered" evidence="11">
    <location>
        <begin position="150"/>
        <end position="195"/>
    </location>
</feature>
<evidence type="ECO:0000256" key="2">
    <source>
        <dbReference type="ARBA" id="ARBA00004718"/>
    </source>
</evidence>
<accession>A0A8E2JPM0</accession>
<dbReference type="GO" id="GO:0000724">
    <property type="term" value="P:double-strand break repair via homologous recombination"/>
    <property type="evidence" value="ECO:0007669"/>
    <property type="project" value="InterPro"/>
</dbReference>
<dbReference type="GO" id="GO:0005634">
    <property type="term" value="C:nucleus"/>
    <property type="evidence" value="ECO:0007669"/>
    <property type="project" value="UniProtKB-SubCell"/>
</dbReference>
<feature type="compositionally biased region" description="Low complexity" evidence="11">
    <location>
        <begin position="151"/>
        <end position="161"/>
    </location>
</feature>
<feature type="compositionally biased region" description="Low complexity" evidence="11">
    <location>
        <begin position="443"/>
        <end position="452"/>
    </location>
</feature>
<comment type="similarity">
    <text evidence="3">Belongs to the NSE2 family.</text>
</comment>
<keyword evidence="9" id="KW-0539">Nucleus</keyword>
<keyword evidence="14" id="KW-1185">Reference proteome</keyword>
<gene>
    <name evidence="13" type="ORF">AOQ84DRAFT_442104</name>
</gene>
<dbReference type="GO" id="GO:0061665">
    <property type="term" value="F:SUMO ligase activity"/>
    <property type="evidence" value="ECO:0007669"/>
    <property type="project" value="TreeGrafter"/>
</dbReference>
<dbReference type="Proteomes" id="UP000250140">
    <property type="component" value="Unassembled WGS sequence"/>
</dbReference>
<keyword evidence="4" id="KW-0808">Transferase</keyword>
<organism evidence="13 14">
    <name type="scientific">Glonium stellatum</name>
    <dbReference type="NCBI Taxonomy" id="574774"/>
    <lineage>
        <taxon>Eukaryota</taxon>
        <taxon>Fungi</taxon>
        <taxon>Dikarya</taxon>
        <taxon>Ascomycota</taxon>
        <taxon>Pezizomycotina</taxon>
        <taxon>Dothideomycetes</taxon>
        <taxon>Pleosporomycetidae</taxon>
        <taxon>Gloniales</taxon>
        <taxon>Gloniaceae</taxon>
        <taxon>Glonium</taxon>
    </lineage>
</organism>
<dbReference type="GO" id="GO:0030915">
    <property type="term" value="C:Smc5-Smc6 complex"/>
    <property type="evidence" value="ECO:0007669"/>
    <property type="project" value="InterPro"/>
</dbReference>
<evidence type="ECO:0000313" key="13">
    <source>
        <dbReference type="EMBL" id="OCL04429.1"/>
    </source>
</evidence>
<evidence type="ECO:0000256" key="3">
    <source>
        <dbReference type="ARBA" id="ARBA00008212"/>
    </source>
</evidence>
<dbReference type="GO" id="GO:0008270">
    <property type="term" value="F:zinc ion binding"/>
    <property type="evidence" value="ECO:0007669"/>
    <property type="project" value="UniProtKB-KW"/>
</dbReference>
<keyword evidence="8" id="KW-0862">Zinc</keyword>
<keyword evidence="5" id="KW-0479">Metal-binding</keyword>
<evidence type="ECO:0000256" key="5">
    <source>
        <dbReference type="ARBA" id="ARBA00022723"/>
    </source>
</evidence>
<keyword evidence="6 10" id="KW-0863">Zinc-finger</keyword>
<evidence type="ECO:0000259" key="12">
    <source>
        <dbReference type="PROSITE" id="PS51044"/>
    </source>
</evidence>
<feature type="compositionally biased region" description="Polar residues" evidence="11">
    <location>
        <begin position="391"/>
        <end position="415"/>
    </location>
</feature>
<evidence type="ECO:0000256" key="8">
    <source>
        <dbReference type="ARBA" id="ARBA00022833"/>
    </source>
</evidence>
<feature type="domain" description="SP-RING-type" evidence="12">
    <location>
        <begin position="280"/>
        <end position="373"/>
    </location>
</feature>
<evidence type="ECO:0000256" key="4">
    <source>
        <dbReference type="ARBA" id="ARBA00022679"/>
    </source>
</evidence>
<dbReference type="CDD" id="cd16651">
    <property type="entry name" value="SPL-RING_NSE2"/>
    <property type="match status" value="1"/>
</dbReference>
<feature type="compositionally biased region" description="Acidic residues" evidence="11">
    <location>
        <begin position="95"/>
        <end position="104"/>
    </location>
</feature>
<dbReference type="UniPathway" id="UPA00886"/>
<dbReference type="InterPro" id="IPR013083">
    <property type="entry name" value="Znf_RING/FYVE/PHD"/>
</dbReference>
<dbReference type="EMBL" id="KV750512">
    <property type="protein sequence ID" value="OCL04429.1"/>
    <property type="molecule type" value="Genomic_DNA"/>
</dbReference>
<proteinExistence type="inferred from homology"/>
<evidence type="ECO:0000256" key="1">
    <source>
        <dbReference type="ARBA" id="ARBA00004123"/>
    </source>
</evidence>
<dbReference type="PANTHER" id="PTHR21330">
    <property type="entry name" value="E3 SUMO-PROTEIN LIGASE NSE2"/>
    <property type="match status" value="1"/>
</dbReference>
<dbReference type="Pfam" id="PF11789">
    <property type="entry name" value="zf-Nse"/>
    <property type="match status" value="1"/>
</dbReference>
<keyword evidence="7" id="KW-0833">Ubl conjugation pathway</keyword>
<dbReference type="SUPFAM" id="SSF57850">
    <property type="entry name" value="RING/U-box"/>
    <property type="match status" value="1"/>
</dbReference>
<feature type="compositionally biased region" description="Polar residues" evidence="11">
    <location>
        <begin position="8"/>
        <end position="17"/>
    </location>
</feature>
<protein>
    <recommendedName>
        <fullName evidence="12">SP-RING-type domain-containing protein</fullName>
    </recommendedName>
</protein>
<feature type="region of interest" description="Disordered" evidence="11">
    <location>
        <begin position="238"/>
        <end position="279"/>
    </location>
</feature>
<dbReference type="AlphaFoldDB" id="A0A8E2JPM0"/>
<dbReference type="InterPro" id="IPR026846">
    <property type="entry name" value="Nse2(Mms21)"/>
</dbReference>
<evidence type="ECO:0000256" key="9">
    <source>
        <dbReference type="ARBA" id="ARBA00023242"/>
    </source>
</evidence>
<reference evidence="13 14" key="1">
    <citation type="journal article" date="2016" name="Nat. Commun.">
        <title>Ectomycorrhizal ecology is imprinted in the genome of the dominant symbiotic fungus Cenococcum geophilum.</title>
        <authorList>
            <consortium name="DOE Joint Genome Institute"/>
            <person name="Peter M."/>
            <person name="Kohler A."/>
            <person name="Ohm R.A."/>
            <person name="Kuo A."/>
            <person name="Krutzmann J."/>
            <person name="Morin E."/>
            <person name="Arend M."/>
            <person name="Barry K.W."/>
            <person name="Binder M."/>
            <person name="Choi C."/>
            <person name="Clum A."/>
            <person name="Copeland A."/>
            <person name="Grisel N."/>
            <person name="Haridas S."/>
            <person name="Kipfer T."/>
            <person name="LaButti K."/>
            <person name="Lindquist E."/>
            <person name="Lipzen A."/>
            <person name="Maire R."/>
            <person name="Meier B."/>
            <person name="Mihaltcheva S."/>
            <person name="Molinier V."/>
            <person name="Murat C."/>
            <person name="Poggeler S."/>
            <person name="Quandt C.A."/>
            <person name="Sperisen C."/>
            <person name="Tritt A."/>
            <person name="Tisserant E."/>
            <person name="Crous P.W."/>
            <person name="Henrissat B."/>
            <person name="Nehls U."/>
            <person name="Egli S."/>
            <person name="Spatafora J.W."/>
            <person name="Grigoriev I.V."/>
            <person name="Martin F.M."/>
        </authorList>
    </citation>
    <scope>NUCLEOTIDE SEQUENCE [LARGE SCALE GENOMIC DNA]</scope>
    <source>
        <strain evidence="13 14">CBS 207.34</strain>
    </source>
</reference>
<dbReference type="OrthoDB" id="756301at2759"/>
<dbReference type="Gene3D" id="3.30.40.10">
    <property type="entry name" value="Zinc/RING finger domain, C3HC4 (zinc finger)"/>
    <property type="match status" value="1"/>
</dbReference>
<comment type="pathway">
    <text evidence="2">Protein modification; protein sumoylation.</text>
</comment>